<dbReference type="Pfam" id="PF11947">
    <property type="entry name" value="DUF3464"/>
    <property type="match status" value="1"/>
</dbReference>
<protein>
    <recommendedName>
        <fullName evidence="6">Calcium uniporter protein</fullName>
    </recommendedName>
</protein>
<dbReference type="InterPro" id="IPR021855">
    <property type="entry name" value="PAM68-like"/>
</dbReference>
<feature type="compositionally biased region" description="Acidic residues" evidence="1">
    <location>
        <begin position="102"/>
        <end position="112"/>
    </location>
</feature>
<evidence type="ECO:0000313" key="4">
    <source>
        <dbReference type="EMBL" id="KAL3777912.1"/>
    </source>
</evidence>
<proteinExistence type="predicted"/>
<keyword evidence="5" id="KW-1185">Reference proteome</keyword>
<feature type="signal peptide" evidence="3">
    <location>
        <begin position="1"/>
        <end position="23"/>
    </location>
</feature>
<organism evidence="4 5">
    <name type="scientific">Stephanodiscus triporus</name>
    <dbReference type="NCBI Taxonomy" id="2934178"/>
    <lineage>
        <taxon>Eukaryota</taxon>
        <taxon>Sar</taxon>
        <taxon>Stramenopiles</taxon>
        <taxon>Ochrophyta</taxon>
        <taxon>Bacillariophyta</taxon>
        <taxon>Coscinodiscophyceae</taxon>
        <taxon>Thalassiosirophycidae</taxon>
        <taxon>Stephanodiscales</taxon>
        <taxon>Stephanodiscaceae</taxon>
        <taxon>Stephanodiscus</taxon>
    </lineage>
</organism>
<evidence type="ECO:0008006" key="6">
    <source>
        <dbReference type="Google" id="ProtNLM"/>
    </source>
</evidence>
<sequence>MVAATARIAAALATILATQGGAGGPLPLVASAFTAAPSRLSPIARRRRSHLYAGEGFGDRRPKTTTTTTTPPSSSSSKQKSSAVETPVSLVASPSPPPSAGEGEEGEGEGGEESAGSELLRRLRSRDAERRDAELRRLRDLMEADALLAEDAGAAVIPERVARRMGRRMLPFVGVPLFGSLASFVGFWYLATYKDVEFQPAIVATTSFVFLAIGLLGITYSLLSASWDDDREGSGLGVDEFQKNVGSLREGLSRTRENALLREKMAGLSEEEIQRAIDGQNKREKAKNKKDAWME</sequence>
<reference evidence="4 5" key="1">
    <citation type="submission" date="2024-10" db="EMBL/GenBank/DDBJ databases">
        <title>Updated reference genomes for cyclostephanoid diatoms.</title>
        <authorList>
            <person name="Roberts W.R."/>
            <person name="Alverson A.J."/>
        </authorList>
    </citation>
    <scope>NUCLEOTIDE SEQUENCE [LARGE SCALE GENOMIC DNA]</scope>
    <source>
        <strain evidence="4 5">AJA276-08</strain>
    </source>
</reference>
<evidence type="ECO:0000256" key="2">
    <source>
        <dbReference type="SAM" id="Phobius"/>
    </source>
</evidence>
<dbReference type="EMBL" id="JALLAZ020001256">
    <property type="protein sequence ID" value="KAL3777912.1"/>
    <property type="molecule type" value="Genomic_DNA"/>
</dbReference>
<evidence type="ECO:0000256" key="1">
    <source>
        <dbReference type="SAM" id="MobiDB-lite"/>
    </source>
</evidence>
<dbReference type="AlphaFoldDB" id="A0ABD3NPY4"/>
<dbReference type="Proteomes" id="UP001530315">
    <property type="component" value="Unassembled WGS sequence"/>
</dbReference>
<evidence type="ECO:0000256" key="3">
    <source>
        <dbReference type="SAM" id="SignalP"/>
    </source>
</evidence>
<name>A0ABD3NPY4_9STRA</name>
<keyword evidence="3" id="KW-0732">Signal</keyword>
<comment type="caution">
    <text evidence="4">The sequence shown here is derived from an EMBL/GenBank/DDBJ whole genome shotgun (WGS) entry which is preliminary data.</text>
</comment>
<evidence type="ECO:0000313" key="5">
    <source>
        <dbReference type="Proteomes" id="UP001530315"/>
    </source>
</evidence>
<feature type="chain" id="PRO_5044820205" description="Calcium uniporter protein" evidence="3">
    <location>
        <begin position="24"/>
        <end position="295"/>
    </location>
</feature>
<feature type="transmembrane region" description="Helical" evidence="2">
    <location>
        <begin position="169"/>
        <end position="190"/>
    </location>
</feature>
<accession>A0ABD3NPY4</accession>
<dbReference type="PANTHER" id="PTHR34575">
    <property type="entry name" value="PROTEIN PAM68, CHLOROPLASTIC"/>
    <property type="match status" value="1"/>
</dbReference>
<keyword evidence="2" id="KW-0812">Transmembrane</keyword>
<keyword evidence="2" id="KW-1133">Transmembrane helix</keyword>
<feature type="compositionally biased region" description="Low complexity" evidence="1">
    <location>
        <begin position="64"/>
        <end position="82"/>
    </location>
</feature>
<dbReference type="PANTHER" id="PTHR34575:SF1">
    <property type="entry name" value="PROTEIN PAM68, CHLOROPLASTIC"/>
    <property type="match status" value="1"/>
</dbReference>
<gene>
    <name evidence="4" type="ORF">ACHAW5_007818</name>
</gene>
<feature type="region of interest" description="Disordered" evidence="1">
    <location>
        <begin position="44"/>
        <end position="123"/>
    </location>
</feature>
<keyword evidence="2" id="KW-0472">Membrane</keyword>
<feature type="transmembrane region" description="Helical" evidence="2">
    <location>
        <begin position="202"/>
        <end position="223"/>
    </location>
</feature>